<feature type="transmembrane region" description="Helical" evidence="9">
    <location>
        <begin position="170"/>
        <end position="189"/>
    </location>
</feature>
<dbReference type="Pfam" id="PF01757">
    <property type="entry name" value="Acyl_transf_3"/>
    <property type="match status" value="1"/>
</dbReference>
<dbReference type="RefSeq" id="WP_204424842.1">
    <property type="nucleotide sequence ID" value="NZ_CP070228.1"/>
</dbReference>
<proteinExistence type="predicted"/>
<dbReference type="Gene3D" id="3.40.50.1110">
    <property type="entry name" value="SGNH hydrolase"/>
    <property type="match status" value="1"/>
</dbReference>
<dbReference type="Proteomes" id="UP000602653">
    <property type="component" value="Chromosome"/>
</dbReference>
<keyword evidence="3" id="KW-0808">Transferase</keyword>
<dbReference type="SUPFAM" id="SSF52266">
    <property type="entry name" value="SGNH hydrolase"/>
    <property type="match status" value="1"/>
</dbReference>
<evidence type="ECO:0000256" key="3">
    <source>
        <dbReference type="ARBA" id="ARBA00022679"/>
    </source>
</evidence>
<protein>
    <submittedName>
        <fullName evidence="11">Acetyltransferase</fullName>
    </submittedName>
</protein>
<feature type="transmembrane region" description="Helical" evidence="9">
    <location>
        <begin position="294"/>
        <end position="317"/>
    </location>
</feature>
<feature type="transmembrane region" description="Helical" evidence="9">
    <location>
        <begin position="9"/>
        <end position="29"/>
    </location>
</feature>
<evidence type="ECO:0000256" key="1">
    <source>
        <dbReference type="ARBA" id="ARBA00004651"/>
    </source>
</evidence>
<evidence type="ECO:0000313" key="11">
    <source>
        <dbReference type="EMBL" id="QRV02407.1"/>
    </source>
</evidence>
<feature type="transmembrane region" description="Helical" evidence="9">
    <location>
        <begin position="368"/>
        <end position="387"/>
    </location>
</feature>
<feature type="transmembrane region" description="Helical" evidence="9">
    <location>
        <begin position="146"/>
        <end position="163"/>
    </location>
</feature>
<dbReference type="EMBL" id="CP070228">
    <property type="protein sequence ID" value="QRV02407.1"/>
    <property type="molecule type" value="Genomic_DNA"/>
</dbReference>
<evidence type="ECO:0000313" key="12">
    <source>
        <dbReference type="Proteomes" id="UP000602653"/>
    </source>
</evidence>
<keyword evidence="2" id="KW-1003">Cell membrane</keyword>
<feature type="transmembrane region" description="Helical" evidence="9">
    <location>
        <begin position="35"/>
        <end position="56"/>
    </location>
</feature>
<evidence type="ECO:0000256" key="8">
    <source>
        <dbReference type="SAM" id="MobiDB-lite"/>
    </source>
</evidence>
<reference evidence="11 12" key="1">
    <citation type="submission" date="2021-02" db="EMBL/GenBank/DDBJ databases">
        <title>Complete Genome Sequence of Arcanobacterium phocisimile strain DSM 26142T from a harbour seal.</title>
        <authorList>
            <person name="Borowiak M."/>
            <person name="Alssahen M."/>
            <person name="Malorny B."/>
            <person name="Laemmler C."/>
            <person name="Siebert U."/>
            <person name="Ploetz M."/>
            <person name="Abdulmawjood A."/>
        </authorList>
    </citation>
    <scope>NUCLEOTIDE SEQUENCE [LARGE SCALE GENOMIC DNA]</scope>
    <source>
        <strain evidence="11 12">DSM 26142</strain>
    </source>
</reference>
<feature type="transmembrane region" description="Helical" evidence="9">
    <location>
        <begin position="253"/>
        <end position="274"/>
    </location>
</feature>
<name>A0ABX7IH77_9ACTO</name>
<feature type="transmembrane region" description="Helical" evidence="9">
    <location>
        <begin position="323"/>
        <end position="342"/>
    </location>
</feature>
<feature type="region of interest" description="Disordered" evidence="8">
    <location>
        <begin position="409"/>
        <end position="463"/>
    </location>
</feature>
<evidence type="ECO:0000256" key="4">
    <source>
        <dbReference type="ARBA" id="ARBA00022692"/>
    </source>
</evidence>
<evidence type="ECO:0000256" key="6">
    <source>
        <dbReference type="ARBA" id="ARBA00023136"/>
    </source>
</evidence>
<feature type="transmembrane region" description="Helical" evidence="9">
    <location>
        <begin position="77"/>
        <end position="96"/>
    </location>
</feature>
<evidence type="ECO:0000256" key="7">
    <source>
        <dbReference type="ARBA" id="ARBA00023315"/>
    </source>
</evidence>
<evidence type="ECO:0000256" key="2">
    <source>
        <dbReference type="ARBA" id="ARBA00022475"/>
    </source>
</evidence>
<feature type="domain" description="Acyltransferase 3" evidence="10">
    <location>
        <begin position="10"/>
        <end position="338"/>
    </location>
</feature>
<keyword evidence="12" id="KW-1185">Reference proteome</keyword>
<feature type="transmembrane region" description="Helical" evidence="9">
    <location>
        <begin position="195"/>
        <end position="217"/>
    </location>
</feature>
<dbReference type="PANTHER" id="PTHR23028">
    <property type="entry name" value="ACETYLTRANSFERASE"/>
    <property type="match status" value="1"/>
</dbReference>
<keyword evidence="7" id="KW-0012">Acyltransferase</keyword>
<keyword evidence="6 9" id="KW-0472">Membrane</keyword>
<feature type="transmembrane region" description="Helical" evidence="9">
    <location>
        <begin position="229"/>
        <end position="247"/>
    </location>
</feature>
<organism evidence="11 12">
    <name type="scientific">Arcanobacterium phocisimile</name>
    <dbReference type="NCBI Taxonomy" id="1302235"/>
    <lineage>
        <taxon>Bacteria</taxon>
        <taxon>Bacillati</taxon>
        <taxon>Actinomycetota</taxon>
        <taxon>Actinomycetes</taxon>
        <taxon>Actinomycetales</taxon>
        <taxon>Actinomycetaceae</taxon>
        <taxon>Arcanobacterium</taxon>
    </lineage>
</organism>
<gene>
    <name evidence="11" type="ORF">JTE88_01205</name>
</gene>
<sequence>MKRTRHGRILGLDGLRAIAAFLVVLYHLIPGFAEVGFIGVDMFFVISGFLITALLVKEFDTNGSISLKQFWMRRIRRLVPAVVIATIGSLALARIFGGDALTQLKWQALGAITGTYNILQIGHSSSYFDQQSPLLLNNMWSLSVEQQFYLFWPLLLVIFVHWLKPNIRAIGALLIAAGSLAVYAVNLGADQTFSYVSPLSHSFGLMIGAAVALRLPGLLAGERRDAPSFWGYLSWVGLATIIILSFVVPDGWWMYPLGMLGFSTITAVVIRGILPDVPGLGASSLQSVLEWRPLVWLGHRSYGIYLWHWPLHVIAFYHPPFDVRYTAIFIMLLSILFADLSFRYVETPIRTQGFVQWLRTVMKTRTRAIWYALGFTVLSVLAAIGLVTDREISSGEEYIRLAQEKALADQQHQEQAPSKEESGQVTDPGPAQTPSAEEGNEEENGEESEESTPTPVPDPGQTYVPEVIGANVTVIGDSVTLASQPALQSVLPGVIVDGAVSRSIKEFPAIAQQYAQQNELRPYVVIGLGTNAIITEQDAEDILAILGPDRRAVFVTASAPEYATWVPIANATMRAIAQKYPERVALADWQNIALAHPEVLAGDRVHPDAEGGQLFADAIVQALQNFSR</sequence>
<evidence type="ECO:0000256" key="5">
    <source>
        <dbReference type="ARBA" id="ARBA00022989"/>
    </source>
</evidence>
<dbReference type="CDD" id="cd01840">
    <property type="entry name" value="SGNH_hydrolase_yrhL_like"/>
    <property type="match status" value="1"/>
</dbReference>
<evidence type="ECO:0000259" key="10">
    <source>
        <dbReference type="Pfam" id="PF01757"/>
    </source>
</evidence>
<keyword evidence="5 9" id="KW-1133">Transmembrane helix</keyword>
<dbReference type="InterPro" id="IPR036514">
    <property type="entry name" value="SGNH_hydro_sf"/>
</dbReference>
<dbReference type="InterPro" id="IPR050879">
    <property type="entry name" value="Acyltransferase_3"/>
</dbReference>
<feature type="compositionally biased region" description="Acidic residues" evidence="8">
    <location>
        <begin position="438"/>
        <end position="450"/>
    </location>
</feature>
<dbReference type="PANTHER" id="PTHR23028:SF53">
    <property type="entry name" value="ACYL_TRANSF_3 DOMAIN-CONTAINING PROTEIN"/>
    <property type="match status" value="1"/>
</dbReference>
<dbReference type="InterPro" id="IPR002656">
    <property type="entry name" value="Acyl_transf_3_dom"/>
</dbReference>
<evidence type="ECO:0000256" key="9">
    <source>
        <dbReference type="SAM" id="Phobius"/>
    </source>
</evidence>
<accession>A0ABX7IH77</accession>
<keyword evidence="4 9" id="KW-0812">Transmembrane</keyword>
<comment type="subcellular location">
    <subcellularLocation>
        <location evidence="1">Cell membrane</location>
        <topology evidence="1">Multi-pass membrane protein</topology>
    </subcellularLocation>
</comment>